<reference evidence="1" key="1">
    <citation type="submission" date="2022-03" db="EMBL/GenBank/DDBJ databases">
        <authorList>
            <person name="Woo C.Y."/>
        </authorList>
    </citation>
    <scope>NUCLEOTIDE SEQUENCE</scope>
    <source>
        <strain evidence="1">CYS-02</strain>
    </source>
</reference>
<dbReference type="RefSeq" id="WP_243308064.1">
    <property type="nucleotide sequence ID" value="NZ_JALGBI010000002.1"/>
</dbReference>
<protein>
    <recommendedName>
        <fullName evidence="3">DUF721 domain-containing protein</fullName>
    </recommendedName>
</protein>
<dbReference type="EMBL" id="JALGBI010000002">
    <property type="protein sequence ID" value="MCJ0765039.1"/>
    <property type="molecule type" value="Genomic_DNA"/>
</dbReference>
<evidence type="ECO:0000313" key="2">
    <source>
        <dbReference type="Proteomes" id="UP001139447"/>
    </source>
</evidence>
<keyword evidence="2" id="KW-1185">Reference proteome</keyword>
<name>A0A9X1VY40_9BURK</name>
<comment type="caution">
    <text evidence="1">The sequence shown here is derived from an EMBL/GenBank/DDBJ whole genome shotgun (WGS) entry which is preliminary data.</text>
</comment>
<proteinExistence type="predicted"/>
<evidence type="ECO:0000313" key="1">
    <source>
        <dbReference type="EMBL" id="MCJ0765039.1"/>
    </source>
</evidence>
<evidence type="ECO:0008006" key="3">
    <source>
        <dbReference type="Google" id="ProtNLM"/>
    </source>
</evidence>
<accession>A0A9X1VY40</accession>
<dbReference type="Proteomes" id="UP001139447">
    <property type="component" value="Unassembled WGS sequence"/>
</dbReference>
<dbReference type="AlphaFoldDB" id="A0A9X1VY40"/>
<sequence>MNRRHHPVTLHQAAQDSPTLARLAELVRESSERLKAVELLIPATLRPTVQAGPIEGAAWCLLVDNNAAAAKLRQVLPALQSHLRSRGWEVTSIRLKVQIAPKY</sequence>
<gene>
    <name evidence="1" type="ORF">MMF98_17640</name>
</gene>
<organism evidence="1 2">
    <name type="scientific">Variovorax terrae</name>
    <dbReference type="NCBI Taxonomy" id="2923278"/>
    <lineage>
        <taxon>Bacteria</taxon>
        <taxon>Pseudomonadati</taxon>
        <taxon>Pseudomonadota</taxon>
        <taxon>Betaproteobacteria</taxon>
        <taxon>Burkholderiales</taxon>
        <taxon>Comamonadaceae</taxon>
        <taxon>Variovorax</taxon>
    </lineage>
</organism>